<evidence type="ECO:0000313" key="2">
    <source>
        <dbReference type="Proteomes" id="UP001590950"/>
    </source>
</evidence>
<name>A0ABR3ZWR8_9LECA</name>
<reference evidence="1 2" key="1">
    <citation type="submission" date="2024-09" db="EMBL/GenBank/DDBJ databases">
        <title>Rethinking Asexuality: The Enigmatic Case of Functional Sexual Genes in Lepraria (Stereocaulaceae).</title>
        <authorList>
            <person name="Doellman M."/>
            <person name="Sun Y."/>
            <person name="Barcenas-Pena A."/>
            <person name="Lumbsch H.T."/>
            <person name="Grewe F."/>
        </authorList>
    </citation>
    <scope>NUCLEOTIDE SEQUENCE [LARGE SCALE GENOMIC DNA]</scope>
    <source>
        <strain evidence="1 2">Mercado 3170</strain>
    </source>
</reference>
<evidence type="ECO:0000313" key="1">
    <source>
        <dbReference type="EMBL" id="KAL2037768.1"/>
    </source>
</evidence>
<gene>
    <name evidence="1" type="ORF">N7G274_009493</name>
</gene>
<accession>A0ABR3ZWR8</accession>
<proteinExistence type="predicted"/>
<comment type="caution">
    <text evidence="1">The sequence shown here is derived from an EMBL/GenBank/DDBJ whole genome shotgun (WGS) entry which is preliminary data.</text>
</comment>
<organism evidence="1 2">
    <name type="scientific">Stereocaulon virgatum</name>
    <dbReference type="NCBI Taxonomy" id="373712"/>
    <lineage>
        <taxon>Eukaryota</taxon>
        <taxon>Fungi</taxon>
        <taxon>Dikarya</taxon>
        <taxon>Ascomycota</taxon>
        <taxon>Pezizomycotina</taxon>
        <taxon>Lecanoromycetes</taxon>
        <taxon>OSLEUM clade</taxon>
        <taxon>Lecanoromycetidae</taxon>
        <taxon>Lecanorales</taxon>
        <taxon>Lecanorineae</taxon>
        <taxon>Stereocaulaceae</taxon>
        <taxon>Stereocaulon</taxon>
    </lineage>
</organism>
<dbReference type="EMBL" id="JBEFKJ010000037">
    <property type="protein sequence ID" value="KAL2037768.1"/>
    <property type="molecule type" value="Genomic_DNA"/>
</dbReference>
<protein>
    <submittedName>
        <fullName evidence="1">Uncharacterized protein</fullName>
    </submittedName>
</protein>
<keyword evidence="2" id="KW-1185">Reference proteome</keyword>
<sequence length="121" mass="14073">MREYSALWQVKEINAVLGFLTTFRRQAFVYLLLKYRIGYGRDMDVVAYANSSSLDLYEGVYYVTKACQPSTLLDSEIARARVLRIKSRSGEHQISTSPRDLRGILRRRPCRLRRLSTSSIY</sequence>
<dbReference type="Proteomes" id="UP001590950">
    <property type="component" value="Unassembled WGS sequence"/>
</dbReference>